<evidence type="ECO:0000256" key="6">
    <source>
        <dbReference type="ARBA" id="ARBA00030642"/>
    </source>
</evidence>
<evidence type="ECO:0000256" key="5">
    <source>
        <dbReference type="ARBA" id="ARBA00023110"/>
    </source>
</evidence>
<dbReference type="Pfam" id="PF00639">
    <property type="entry name" value="Rotamase"/>
    <property type="match status" value="1"/>
</dbReference>
<protein>
    <recommendedName>
        <fullName evidence="4">Parvulin-like PPIase</fullName>
        <ecNumber evidence="3">5.2.1.8</ecNumber>
    </recommendedName>
    <alternativeName>
        <fullName evidence="6">Peptidyl-prolyl cis-trans isomerase plp</fullName>
    </alternativeName>
    <alternativeName>
        <fullName evidence="7">Rotamase plp</fullName>
    </alternativeName>
</protein>
<comment type="similarity">
    <text evidence="2">Belongs to the PpiC/parvulin rotamase family.</text>
</comment>
<dbReference type="AlphaFoldDB" id="A0A2R8A6Z3"/>
<dbReference type="Gene3D" id="3.10.50.40">
    <property type="match status" value="1"/>
</dbReference>
<dbReference type="InterPro" id="IPR046357">
    <property type="entry name" value="PPIase_dom_sf"/>
</dbReference>
<keyword evidence="8 11" id="KW-0413">Isomerase</keyword>
<evidence type="ECO:0000256" key="2">
    <source>
        <dbReference type="ARBA" id="ARBA00007656"/>
    </source>
</evidence>
<keyword evidence="9" id="KW-0732">Signal</keyword>
<name>A0A2R8A6Z3_9RHOB</name>
<evidence type="ECO:0000256" key="8">
    <source>
        <dbReference type="PROSITE-ProRule" id="PRU00278"/>
    </source>
</evidence>
<dbReference type="PANTHER" id="PTHR47245">
    <property type="entry name" value="PEPTIDYLPROLYL ISOMERASE"/>
    <property type="match status" value="1"/>
</dbReference>
<evidence type="ECO:0000256" key="1">
    <source>
        <dbReference type="ARBA" id="ARBA00000971"/>
    </source>
</evidence>
<dbReference type="SUPFAM" id="SSF54534">
    <property type="entry name" value="FKBP-like"/>
    <property type="match status" value="1"/>
</dbReference>
<dbReference type="EC" id="5.2.1.8" evidence="3"/>
<dbReference type="PANTHER" id="PTHR47245:SF2">
    <property type="entry name" value="PEPTIDYL-PROLYL CIS-TRANS ISOMERASE HP_0175-RELATED"/>
    <property type="match status" value="1"/>
</dbReference>
<keyword evidence="12" id="KW-1185">Reference proteome</keyword>
<evidence type="ECO:0000313" key="12">
    <source>
        <dbReference type="Proteomes" id="UP000244932"/>
    </source>
</evidence>
<accession>A0A2R8A6Z3</accession>
<reference evidence="11 12" key="1">
    <citation type="submission" date="2018-03" db="EMBL/GenBank/DDBJ databases">
        <authorList>
            <person name="Keele B.F."/>
        </authorList>
    </citation>
    <scope>NUCLEOTIDE SEQUENCE [LARGE SCALE GENOMIC DNA]</scope>
    <source>
        <strain evidence="11 12">CeCT 8812</strain>
    </source>
</reference>
<feature type="signal peptide" evidence="9">
    <location>
        <begin position="1"/>
        <end position="23"/>
    </location>
</feature>
<dbReference type="GO" id="GO:0003755">
    <property type="term" value="F:peptidyl-prolyl cis-trans isomerase activity"/>
    <property type="evidence" value="ECO:0007669"/>
    <property type="project" value="UniProtKB-KW"/>
</dbReference>
<dbReference type="PROSITE" id="PS01096">
    <property type="entry name" value="PPIC_PPIASE_1"/>
    <property type="match status" value="1"/>
</dbReference>
<gene>
    <name evidence="11" type="ORF">POI8812_00310</name>
</gene>
<dbReference type="InterPro" id="IPR000297">
    <property type="entry name" value="PPIase_PpiC"/>
</dbReference>
<evidence type="ECO:0000313" key="11">
    <source>
        <dbReference type="EMBL" id="SPF28013.1"/>
    </source>
</evidence>
<organism evidence="11 12">
    <name type="scientific">Pontivivens insulae</name>
    <dbReference type="NCBI Taxonomy" id="1639689"/>
    <lineage>
        <taxon>Bacteria</taxon>
        <taxon>Pseudomonadati</taxon>
        <taxon>Pseudomonadota</taxon>
        <taxon>Alphaproteobacteria</taxon>
        <taxon>Rhodobacterales</taxon>
        <taxon>Paracoccaceae</taxon>
        <taxon>Pontivivens</taxon>
    </lineage>
</organism>
<comment type="catalytic activity">
    <reaction evidence="1">
        <text>[protein]-peptidylproline (omega=180) = [protein]-peptidylproline (omega=0)</text>
        <dbReference type="Rhea" id="RHEA:16237"/>
        <dbReference type="Rhea" id="RHEA-COMP:10747"/>
        <dbReference type="Rhea" id="RHEA-COMP:10748"/>
        <dbReference type="ChEBI" id="CHEBI:83833"/>
        <dbReference type="ChEBI" id="CHEBI:83834"/>
        <dbReference type="EC" id="5.2.1.8"/>
    </reaction>
</comment>
<dbReference type="EMBL" id="OMKW01000001">
    <property type="protein sequence ID" value="SPF28013.1"/>
    <property type="molecule type" value="Genomic_DNA"/>
</dbReference>
<sequence length="298" mass="32188">MYKFLTTTALGLTLAFTGTVTQAQETADEATEAASFAEDYDLDTVVATVNGTDITMGHLIAIYDRLPPNYRQIPPEVLFSGLLDQLIDQQLLSEAAVANGAEDKRPVRIQIENDRRAALANDSVMRVLDAEVTEDDVQAAYEDITGEMTRTQEYNASHILVETEEEAIEIQGLLNDGADFAELAAERSTGPSGPNGGNLGWFGPGQMVPEFDAAVQTLEVGTISEPVETQFGWHVLTVNETRMSPLPSLEELRAEIEGQLNQDALAAEIEALRAGADIVLPDAQVPPNALDELDLTAD</sequence>
<dbReference type="InterPro" id="IPR023058">
    <property type="entry name" value="PPIase_PpiC_CS"/>
</dbReference>
<keyword evidence="5 8" id="KW-0697">Rotamase</keyword>
<evidence type="ECO:0000256" key="7">
    <source>
        <dbReference type="ARBA" id="ARBA00031484"/>
    </source>
</evidence>
<evidence type="ECO:0000256" key="3">
    <source>
        <dbReference type="ARBA" id="ARBA00013194"/>
    </source>
</evidence>
<proteinExistence type="inferred from homology"/>
<dbReference type="PROSITE" id="PS50198">
    <property type="entry name" value="PPIC_PPIASE_2"/>
    <property type="match status" value="1"/>
</dbReference>
<dbReference type="SUPFAM" id="SSF109998">
    <property type="entry name" value="Triger factor/SurA peptide-binding domain-like"/>
    <property type="match status" value="1"/>
</dbReference>
<evidence type="ECO:0000256" key="9">
    <source>
        <dbReference type="SAM" id="SignalP"/>
    </source>
</evidence>
<dbReference type="InterPro" id="IPR027304">
    <property type="entry name" value="Trigger_fact/SurA_dom_sf"/>
</dbReference>
<dbReference type="Gene3D" id="1.10.8.1040">
    <property type="match status" value="1"/>
</dbReference>
<dbReference type="Proteomes" id="UP000244932">
    <property type="component" value="Unassembled WGS sequence"/>
</dbReference>
<feature type="domain" description="PpiC" evidence="10">
    <location>
        <begin position="151"/>
        <end position="240"/>
    </location>
</feature>
<evidence type="ECO:0000259" key="10">
    <source>
        <dbReference type="PROSITE" id="PS50198"/>
    </source>
</evidence>
<evidence type="ECO:0000256" key="4">
    <source>
        <dbReference type="ARBA" id="ARBA00018370"/>
    </source>
</evidence>
<feature type="chain" id="PRO_5015329620" description="Parvulin-like PPIase" evidence="9">
    <location>
        <begin position="24"/>
        <end position="298"/>
    </location>
</feature>
<dbReference type="RefSeq" id="WP_162844851.1">
    <property type="nucleotide sequence ID" value="NZ_OMKW01000001.1"/>
</dbReference>
<dbReference type="InterPro" id="IPR050245">
    <property type="entry name" value="PrsA_foldase"/>
</dbReference>